<proteinExistence type="predicted"/>
<reference evidence="1" key="2">
    <citation type="submission" date="2021-01" db="EMBL/GenBank/DDBJ databases">
        <authorList>
            <person name="Hahn C.R."/>
            <person name="Youssef N.H."/>
            <person name="Elshahed M."/>
        </authorList>
    </citation>
    <scope>NUCLEOTIDE SEQUENCE</scope>
    <source>
        <strain evidence="1">Zod_Metabat.24</strain>
    </source>
</reference>
<dbReference type="Proteomes" id="UP000809273">
    <property type="component" value="Unassembled WGS sequence"/>
</dbReference>
<dbReference type="AlphaFoldDB" id="A0A9D8PQ74"/>
<sequence>MGGETTAIIPLITIIDITYLPVTAVWLNETTLIHNKEVIGGEGKWRTKTLISKTDLICPPSNFPLNEGDDIFPKSITGRLRKIKYYKGDGSTIPPTMK</sequence>
<comment type="caution">
    <text evidence="1">The sequence shown here is derived from an EMBL/GenBank/DDBJ whole genome shotgun (WGS) entry which is preliminary data.</text>
</comment>
<evidence type="ECO:0000313" key="2">
    <source>
        <dbReference type="Proteomes" id="UP000809273"/>
    </source>
</evidence>
<name>A0A9D8PQ74_9DELT</name>
<accession>A0A9D8PQ74</accession>
<protein>
    <submittedName>
        <fullName evidence="1">Uncharacterized protein</fullName>
    </submittedName>
</protein>
<gene>
    <name evidence="1" type="ORF">JW984_10005</name>
</gene>
<organism evidence="1 2">
    <name type="scientific">Candidatus Zymogenus saltonus</name>
    <dbReference type="NCBI Taxonomy" id="2844893"/>
    <lineage>
        <taxon>Bacteria</taxon>
        <taxon>Deltaproteobacteria</taxon>
        <taxon>Candidatus Zymogenia</taxon>
        <taxon>Candidatus Zymogeniales</taxon>
        <taxon>Candidatus Zymogenaceae</taxon>
        <taxon>Candidatus Zymogenus</taxon>
    </lineage>
</organism>
<reference evidence="1" key="1">
    <citation type="journal article" date="2021" name="Environ. Microbiol.">
        <title>Genomic characterization of three novel Desulfobacterota classes expand the metabolic and phylogenetic diversity of the phylum.</title>
        <authorList>
            <person name="Murphy C.L."/>
            <person name="Biggerstaff J."/>
            <person name="Eichhorn A."/>
            <person name="Ewing E."/>
            <person name="Shahan R."/>
            <person name="Soriano D."/>
            <person name="Stewart S."/>
            <person name="VanMol K."/>
            <person name="Walker R."/>
            <person name="Walters P."/>
            <person name="Elshahed M.S."/>
            <person name="Youssef N.H."/>
        </authorList>
    </citation>
    <scope>NUCLEOTIDE SEQUENCE</scope>
    <source>
        <strain evidence="1">Zod_Metabat.24</strain>
    </source>
</reference>
<dbReference type="EMBL" id="JAFGIX010000052">
    <property type="protein sequence ID" value="MBN1573515.1"/>
    <property type="molecule type" value="Genomic_DNA"/>
</dbReference>
<evidence type="ECO:0000313" key="1">
    <source>
        <dbReference type="EMBL" id="MBN1573515.1"/>
    </source>
</evidence>